<keyword evidence="3" id="KW-1185">Reference proteome</keyword>
<dbReference type="EMBL" id="CATQJA010002659">
    <property type="protein sequence ID" value="CAJ0580438.1"/>
    <property type="molecule type" value="Genomic_DNA"/>
</dbReference>
<evidence type="ECO:0000256" key="1">
    <source>
        <dbReference type="SAM" id="MobiDB-lite"/>
    </source>
</evidence>
<protein>
    <submittedName>
        <fullName evidence="2">Uncharacterized protein</fullName>
    </submittedName>
</protein>
<evidence type="ECO:0000313" key="3">
    <source>
        <dbReference type="Proteomes" id="UP001177023"/>
    </source>
</evidence>
<feature type="non-terminal residue" evidence="2">
    <location>
        <position position="121"/>
    </location>
</feature>
<reference evidence="2" key="1">
    <citation type="submission" date="2023-06" db="EMBL/GenBank/DDBJ databases">
        <authorList>
            <person name="Delattre M."/>
        </authorList>
    </citation>
    <scope>NUCLEOTIDE SEQUENCE</scope>
    <source>
        <strain evidence="2">AF72</strain>
    </source>
</reference>
<proteinExistence type="predicted"/>
<sequence>MNSTASKSTRSVQNDTAIEATEKNETWRVDPETLAAYGRNPEQWLVVCPPVADGDMSVCYTLRNTTSLIQQESGCRTLFKKHFIPREGLICSMNHEKALKNPGTEYCVCYTTNCNKPKEQE</sequence>
<name>A0AA36D3K2_9BILA</name>
<accession>A0AA36D3K2</accession>
<feature type="region of interest" description="Disordered" evidence="1">
    <location>
        <begin position="1"/>
        <end position="25"/>
    </location>
</feature>
<dbReference type="Proteomes" id="UP001177023">
    <property type="component" value="Unassembled WGS sequence"/>
</dbReference>
<feature type="compositionally biased region" description="Polar residues" evidence="1">
    <location>
        <begin position="1"/>
        <end position="16"/>
    </location>
</feature>
<evidence type="ECO:0000313" key="2">
    <source>
        <dbReference type="EMBL" id="CAJ0580438.1"/>
    </source>
</evidence>
<organism evidence="2 3">
    <name type="scientific">Mesorhabditis spiculigera</name>
    <dbReference type="NCBI Taxonomy" id="96644"/>
    <lineage>
        <taxon>Eukaryota</taxon>
        <taxon>Metazoa</taxon>
        <taxon>Ecdysozoa</taxon>
        <taxon>Nematoda</taxon>
        <taxon>Chromadorea</taxon>
        <taxon>Rhabditida</taxon>
        <taxon>Rhabditina</taxon>
        <taxon>Rhabditomorpha</taxon>
        <taxon>Rhabditoidea</taxon>
        <taxon>Rhabditidae</taxon>
        <taxon>Mesorhabditinae</taxon>
        <taxon>Mesorhabditis</taxon>
    </lineage>
</organism>
<comment type="caution">
    <text evidence="2">The sequence shown here is derived from an EMBL/GenBank/DDBJ whole genome shotgun (WGS) entry which is preliminary data.</text>
</comment>
<gene>
    <name evidence="2" type="ORF">MSPICULIGERA_LOCUS18636</name>
</gene>
<dbReference type="AlphaFoldDB" id="A0AA36D3K2"/>